<dbReference type="GO" id="GO:0006260">
    <property type="term" value="P:DNA replication"/>
    <property type="evidence" value="ECO:0007669"/>
    <property type="project" value="UniProtKB-KW"/>
</dbReference>
<feature type="domain" description="Calcineurin-like phosphoesterase" evidence="8">
    <location>
        <begin position="1"/>
        <end position="218"/>
    </location>
</feature>
<feature type="domain" description="Nuclease SbcCD subunit D C-terminal" evidence="9">
    <location>
        <begin position="268"/>
        <end position="350"/>
    </location>
</feature>
<evidence type="ECO:0000256" key="1">
    <source>
        <dbReference type="ARBA" id="ARBA00010555"/>
    </source>
</evidence>
<evidence type="ECO:0000256" key="6">
    <source>
        <dbReference type="ARBA" id="ARBA00022839"/>
    </source>
</evidence>
<evidence type="ECO:0000313" key="11">
    <source>
        <dbReference type="Proteomes" id="UP000001219"/>
    </source>
</evidence>
<reference evidence="11" key="1">
    <citation type="submission" date="2009-10" db="EMBL/GenBank/DDBJ databases">
        <title>The complete chromosome of Gordonia bronchialis DSM 43247.</title>
        <authorList>
            <consortium name="US DOE Joint Genome Institute (JGI-PGF)"/>
            <person name="Lucas S."/>
            <person name="Copeland A."/>
            <person name="Lapidus A."/>
            <person name="Glavina del Rio T."/>
            <person name="Dalin E."/>
            <person name="Tice H."/>
            <person name="Bruce D."/>
            <person name="Goodwin L."/>
            <person name="Pitluck S."/>
            <person name="Kyrpides N."/>
            <person name="Mavromatis K."/>
            <person name="Ivanova N."/>
            <person name="Ovchinnikova G."/>
            <person name="Saunders E."/>
            <person name="Brettin T."/>
            <person name="Detter J.C."/>
            <person name="Han C."/>
            <person name="Larimer F."/>
            <person name="Land M."/>
            <person name="Hauser L."/>
            <person name="Markowitz V."/>
            <person name="Cheng J.-F."/>
            <person name="Hugenholtz P."/>
            <person name="Woyke T."/>
            <person name="Wu D."/>
            <person name="Jando M."/>
            <person name="Schneider S."/>
            <person name="Goeker M."/>
            <person name="Klenk H.-P."/>
            <person name="Eisen J.A."/>
        </authorList>
    </citation>
    <scope>NUCLEOTIDE SEQUENCE [LARGE SCALE GENOMIC DNA]</scope>
    <source>
        <strain evidence="11">ATCC 25592 / DSM 43247 / BCRC 13721 / JCM 3198 / KCTC 3076 / NBRC 16047 / NCTC 10667</strain>
    </source>
</reference>
<comment type="similarity">
    <text evidence="1 7">Belongs to the SbcD family.</text>
</comment>
<evidence type="ECO:0000313" key="10">
    <source>
        <dbReference type="EMBL" id="ACY21144.1"/>
    </source>
</evidence>
<dbReference type="Gene3D" id="3.60.21.10">
    <property type="match status" value="1"/>
</dbReference>
<evidence type="ECO:0000256" key="3">
    <source>
        <dbReference type="ARBA" id="ARBA00013365"/>
    </source>
</evidence>
<gene>
    <name evidence="7" type="primary">sbcD</name>
    <name evidence="10" type="ordered locus">Gbro_1889</name>
</gene>
<dbReference type="RefSeq" id="WP_012833706.1">
    <property type="nucleotide sequence ID" value="NC_013441.1"/>
</dbReference>
<name>D0L9F6_GORB4</name>
<evidence type="ECO:0000256" key="4">
    <source>
        <dbReference type="ARBA" id="ARBA00022722"/>
    </source>
</evidence>
<dbReference type="Pfam" id="PF00149">
    <property type="entry name" value="Metallophos"/>
    <property type="match status" value="1"/>
</dbReference>
<dbReference type="InterPro" id="IPR029052">
    <property type="entry name" value="Metallo-depent_PP-like"/>
</dbReference>
<dbReference type="STRING" id="526226.Gbro_1889"/>
<dbReference type="PANTHER" id="PTHR30337">
    <property type="entry name" value="COMPONENT OF ATP-DEPENDENT DSDNA EXONUCLEASE"/>
    <property type="match status" value="1"/>
</dbReference>
<reference evidence="10 11" key="2">
    <citation type="journal article" date="2010" name="Stand. Genomic Sci.">
        <title>Complete genome sequence of Gordonia bronchialis type strain (3410).</title>
        <authorList>
            <person name="Ivanova N."/>
            <person name="Sikorski J."/>
            <person name="Jando M."/>
            <person name="Lapidus A."/>
            <person name="Nolan M."/>
            <person name="Lucas S."/>
            <person name="Del Rio T.G."/>
            <person name="Tice H."/>
            <person name="Copeland A."/>
            <person name="Cheng J.F."/>
            <person name="Chen F."/>
            <person name="Bruce D."/>
            <person name="Goodwin L."/>
            <person name="Pitluck S."/>
            <person name="Mavromatis K."/>
            <person name="Ovchinnikova G."/>
            <person name="Pati A."/>
            <person name="Chen A."/>
            <person name="Palaniappan K."/>
            <person name="Land M."/>
            <person name="Hauser L."/>
            <person name="Chang Y.J."/>
            <person name="Jeffries C.D."/>
            <person name="Chain P."/>
            <person name="Saunders E."/>
            <person name="Han C."/>
            <person name="Detter J.C."/>
            <person name="Brettin T."/>
            <person name="Rohde M."/>
            <person name="Goker M."/>
            <person name="Bristow J."/>
            <person name="Eisen J.A."/>
            <person name="Markowitz V."/>
            <person name="Hugenholtz P."/>
            <person name="Klenk H.P."/>
            <person name="Kyrpides N.C."/>
        </authorList>
    </citation>
    <scope>NUCLEOTIDE SEQUENCE [LARGE SCALE GENOMIC DNA]</scope>
    <source>
        <strain evidence="11">ATCC 25592 / DSM 43247 / BCRC 13721 / JCM 3198 / KCTC 3076 / NBRC 16047 / NCTC 10667</strain>
    </source>
</reference>
<keyword evidence="7" id="KW-0233">DNA recombination</keyword>
<keyword evidence="11" id="KW-1185">Reference proteome</keyword>
<evidence type="ECO:0000256" key="7">
    <source>
        <dbReference type="RuleBase" id="RU363069"/>
    </source>
</evidence>
<organism evidence="10 11">
    <name type="scientific">Gordonia bronchialis (strain ATCC 25592 / DSM 43247 / BCRC 13721 / JCM 3198 / KCTC 3076 / NBRC 16047 / NCTC 10667)</name>
    <name type="common">Rhodococcus bronchialis</name>
    <dbReference type="NCBI Taxonomy" id="526226"/>
    <lineage>
        <taxon>Bacteria</taxon>
        <taxon>Bacillati</taxon>
        <taxon>Actinomycetota</taxon>
        <taxon>Actinomycetes</taxon>
        <taxon>Mycobacteriales</taxon>
        <taxon>Gordoniaceae</taxon>
        <taxon>Gordonia</taxon>
    </lineage>
</organism>
<keyword evidence="7" id="KW-0235">DNA replication</keyword>
<dbReference type="HOGENOM" id="CLU_038045_0_1_11"/>
<dbReference type="EMBL" id="CP001802">
    <property type="protein sequence ID" value="ACY21144.1"/>
    <property type="molecule type" value="Genomic_DNA"/>
</dbReference>
<keyword evidence="4 7" id="KW-0540">Nuclease</keyword>
<dbReference type="GO" id="GO:0004519">
    <property type="term" value="F:endonuclease activity"/>
    <property type="evidence" value="ECO:0007669"/>
    <property type="project" value="UniProtKB-KW"/>
</dbReference>
<dbReference type="Proteomes" id="UP000001219">
    <property type="component" value="Chromosome"/>
</dbReference>
<evidence type="ECO:0000256" key="5">
    <source>
        <dbReference type="ARBA" id="ARBA00022801"/>
    </source>
</evidence>
<dbReference type="InterPro" id="IPR026843">
    <property type="entry name" value="SbcD_C"/>
</dbReference>
<dbReference type="AlphaFoldDB" id="D0L9F6"/>
<dbReference type="InterPro" id="IPR004593">
    <property type="entry name" value="SbcD"/>
</dbReference>
<evidence type="ECO:0000256" key="2">
    <source>
        <dbReference type="ARBA" id="ARBA00011322"/>
    </source>
</evidence>
<dbReference type="PANTHER" id="PTHR30337:SF0">
    <property type="entry name" value="NUCLEASE SBCCD SUBUNIT D"/>
    <property type="match status" value="1"/>
</dbReference>
<dbReference type="CDD" id="cd00840">
    <property type="entry name" value="MPP_Mre11_N"/>
    <property type="match status" value="1"/>
</dbReference>
<sequence>MRIVHTSDWHLGRTFHGVELLDDQRRALAELAAIVGEEQADAVVVAGDVYDRSVPSADAVAAYDEGLAAIAATGAAIVVTSGNHDSATRLGSGSAFAAAGGLHLRTTIGAIDQPVMFDADDGPVAIYGIPYLEPDTARTTLGVGTARGHAAVLSAAMDRIRADAARRSARTVVAAHAFVVGAAATGSERSISVGGVETVPAHIFSGVDYVALGHLHSPQQLTDTVRYSGSLLPYSFGERSHRKSVWVVDLDADGVREVRARELRGVRGLSCLKGTLDELLTASEHAYAEQCYVEATLTDTVRPVDAMRRLRERFPYAVHVQWDRPRDGDGVDYRSRVHGRTDAEIVASFISDVRDEPTPGECALVERALRQVVCEPESDGAQAEAQADDAWTLFDCAGGAGDVAASA</sequence>
<dbReference type="eggNOG" id="COG0420">
    <property type="taxonomic scope" value="Bacteria"/>
</dbReference>
<comment type="subunit">
    <text evidence="2 7">Heterodimer of SbcC and SbcD.</text>
</comment>
<dbReference type="GO" id="GO:0006310">
    <property type="term" value="P:DNA recombination"/>
    <property type="evidence" value="ECO:0007669"/>
    <property type="project" value="UniProtKB-KW"/>
</dbReference>
<keyword evidence="7" id="KW-0255">Endonuclease</keyword>
<comment type="function">
    <text evidence="7">SbcCD cleaves DNA hairpin structures. These structures can inhibit DNA replication and are intermediates in certain DNA recombination reactions. The complex acts as a 3'-&gt;5' double strand exonuclease that can open hairpins. It also has a 5' single-strand endonuclease activity.</text>
</comment>
<dbReference type="Pfam" id="PF12320">
    <property type="entry name" value="SbcD_C"/>
    <property type="match status" value="1"/>
</dbReference>
<dbReference type="GO" id="GO:0008408">
    <property type="term" value="F:3'-5' exonuclease activity"/>
    <property type="evidence" value="ECO:0007669"/>
    <property type="project" value="InterPro"/>
</dbReference>
<dbReference type="InterPro" id="IPR004843">
    <property type="entry name" value="Calcineurin-like_PHP"/>
</dbReference>
<dbReference type="NCBIfam" id="TIGR00619">
    <property type="entry name" value="sbcd"/>
    <property type="match status" value="1"/>
</dbReference>
<dbReference type="SUPFAM" id="SSF56300">
    <property type="entry name" value="Metallo-dependent phosphatases"/>
    <property type="match status" value="1"/>
</dbReference>
<accession>D0L9F6</accession>
<dbReference type="KEGG" id="gbr:Gbro_1889"/>
<proteinExistence type="inferred from homology"/>
<evidence type="ECO:0000259" key="9">
    <source>
        <dbReference type="Pfam" id="PF12320"/>
    </source>
</evidence>
<dbReference type="OrthoDB" id="9773856at2"/>
<evidence type="ECO:0000259" key="8">
    <source>
        <dbReference type="Pfam" id="PF00149"/>
    </source>
</evidence>
<keyword evidence="6 7" id="KW-0269">Exonuclease</keyword>
<dbReference type="InterPro" id="IPR041796">
    <property type="entry name" value="Mre11_N"/>
</dbReference>
<dbReference type="InterPro" id="IPR050535">
    <property type="entry name" value="DNA_Repair-Maintenance_Comp"/>
</dbReference>
<protein>
    <recommendedName>
        <fullName evidence="3 7">Nuclease SbcCD subunit D</fullName>
    </recommendedName>
</protein>
<keyword evidence="5 7" id="KW-0378">Hydrolase</keyword>